<dbReference type="AlphaFoldDB" id="A0AAU6PYY6"/>
<dbReference type="EMBL" id="CP149782">
    <property type="protein sequence ID" value="WYF43600.1"/>
    <property type="molecule type" value="Genomic_DNA"/>
</dbReference>
<gene>
    <name evidence="11" type="ORF">WDJ50_09210</name>
</gene>
<dbReference type="InterPro" id="IPR001959">
    <property type="entry name" value="Transposase"/>
</dbReference>
<dbReference type="Pfam" id="PF07282">
    <property type="entry name" value="Cas12f1-like_TNB"/>
    <property type="match status" value="1"/>
</dbReference>
<dbReference type="PANTHER" id="PTHR30405">
    <property type="entry name" value="TRANSPOSASE"/>
    <property type="match status" value="1"/>
</dbReference>
<dbReference type="GO" id="GO:0046872">
    <property type="term" value="F:metal ion binding"/>
    <property type="evidence" value="ECO:0007669"/>
    <property type="project" value="UniProtKB-KW"/>
</dbReference>
<evidence type="ECO:0000259" key="10">
    <source>
        <dbReference type="Pfam" id="PF12323"/>
    </source>
</evidence>
<keyword evidence="3" id="KW-0815">Transposition</keyword>
<evidence type="ECO:0000256" key="7">
    <source>
        <dbReference type="ARBA" id="ARBA00023172"/>
    </source>
</evidence>
<evidence type="ECO:0000256" key="3">
    <source>
        <dbReference type="ARBA" id="ARBA00022578"/>
    </source>
</evidence>
<evidence type="ECO:0000259" key="8">
    <source>
        <dbReference type="Pfam" id="PF01385"/>
    </source>
</evidence>
<comment type="similarity">
    <text evidence="2">In the N-terminal section; belongs to the transposase 2 family.</text>
</comment>
<evidence type="ECO:0000256" key="4">
    <source>
        <dbReference type="ARBA" id="ARBA00022723"/>
    </source>
</evidence>
<evidence type="ECO:0000256" key="1">
    <source>
        <dbReference type="ARBA" id="ARBA00008761"/>
    </source>
</evidence>
<dbReference type="GO" id="GO:0032196">
    <property type="term" value="P:transposition"/>
    <property type="evidence" value="ECO:0007669"/>
    <property type="project" value="UniProtKB-KW"/>
</dbReference>
<accession>A0AAU6PYY6</accession>
<evidence type="ECO:0000256" key="2">
    <source>
        <dbReference type="ARBA" id="ARBA00011044"/>
    </source>
</evidence>
<keyword evidence="4" id="KW-0479">Metal-binding</keyword>
<evidence type="ECO:0000313" key="11">
    <source>
        <dbReference type="EMBL" id="WYF43600.1"/>
    </source>
</evidence>
<proteinExistence type="inferred from homology"/>
<feature type="domain" description="Cas12f1-like TNB" evidence="9">
    <location>
        <begin position="306"/>
        <end position="372"/>
    </location>
</feature>
<reference evidence="11" key="1">
    <citation type="submission" date="2024-03" db="EMBL/GenBank/DDBJ databases">
        <title>Deinococcus weizhi sp. nov., isolated from human skin.</title>
        <authorList>
            <person name="Wei Z."/>
            <person name="Tian F."/>
            <person name="Yang C."/>
            <person name="Xin L.T."/>
            <person name="Wen Z.J."/>
            <person name="Lan K.C."/>
            <person name="Yu L."/>
            <person name="Zhe W."/>
            <person name="Dan F.D."/>
            <person name="Jun W."/>
            <person name="Rui Z."/>
            <person name="Yong X.J."/>
            <person name="Ting Y."/>
            <person name="Wei X."/>
            <person name="Xu Z.G."/>
            <person name="Xin Z."/>
            <person name="Dong F.G."/>
            <person name="Ni X.M."/>
            <person name="Zheng M.G."/>
            <person name="Chun Y."/>
            <person name="Qian W.X."/>
        </authorList>
    </citation>
    <scope>NUCLEOTIDE SEQUENCE</scope>
    <source>
        <strain evidence="11">VB142</strain>
    </source>
</reference>
<protein>
    <submittedName>
        <fullName evidence="11">Transposase</fullName>
    </submittedName>
</protein>
<dbReference type="NCBIfam" id="NF040570">
    <property type="entry name" value="guided_TnpB"/>
    <property type="match status" value="1"/>
</dbReference>
<name>A0AAU6PYY6_9DEIO</name>
<dbReference type="RefSeq" id="WP_339094407.1">
    <property type="nucleotide sequence ID" value="NZ_CP149782.1"/>
</dbReference>
<dbReference type="NCBIfam" id="TIGR01766">
    <property type="entry name" value="IS200/IS605 family accessory protein TnpB-like domain"/>
    <property type="match status" value="1"/>
</dbReference>
<comment type="similarity">
    <text evidence="1">In the C-terminal section; belongs to the transposase 35 family.</text>
</comment>
<feature type="domain" description="Probable transposase IS891/IS1136/IS1341" evidence="8">
    <location>
        <begin position="183"/>
        <end position="295"/>
    </location>
</feature>
<dbReference type="InterPro" id="IPR051399">
    <property type="entry name" value="RNA-guided_DNA_endo/Transpos"/>
</dbReference>
<dbReference type="InterPro" id="IPR021027">
    <property type="entry name" value="Transposase_put_HTH"/>
</dbReference>
<dbReference type="GO" id="GO:0006310">
    <property type="term" value="P:DNA recombination"/>
    <property type="evidence" value="ECO:0007669"/>
    <property type="project" value="UniProtKB-KW"/>
</dbReference>
<keyword evidence="7" id="KW-0233">DNA recombination</keyword>
<evidence type="ECO:0000259" key="9">
    <source>
        <dbReference type="Pfam" id="PF07282"/>
    </source>
</evidence>
<keyword evidence="6" id="KW-0238">DNA-binding</keyword>
<dbReference type="InterPro" id="IPR010095">
    <property type="entry name" value="Cas12f1-like_TNB"/>
</dbReference>
<dbReference type="PANTHER" id="PTHR30405:SF25">
    <property type="entry name" value="RNA-GUIDED DNA ENDONUCLEASE INSQ-RELATED"/>
    <property type="match status" value="1"/>
</dbReference>
<keyword evidence="5" id="KW-0862">Zinc</keyword>
<dbReference type="Pfam" id="PF01385">
    <property type="entry name" value="OrfB_IS605"/>
    <property type="match status" value="1"/>
</dbReference>
<evidence type="ECO:0000256" key="5">
    <source>
        <dbReference type="ARBA" id="ARBA00022833"/>
    </source>
</evidence>
<organism evidence="11">
    <name type="scientific">Deinococcus sp. VB142</name>
    <dbReference type="NCBI Taxonomy" id="3112952"/>
    <lineage>
        <taxon>Bacteria</taxon>
        <taxon>Thermotogati</taxon>
        <taxon>Deinococcota</taxon>
        <taxon>Deinococci</taxon>
        <taxon>Deinococcales</taxon>
        <taxon>Deinococcaceae</taxon>
        <taxon>Deinococcus</taxon>
    </lineage>
</organism>
<dbReference type="GO" id="GO:0003677">
    <property type="term" value="F:DNA binding"/>
    <property type="evidence" value="ECO:0007669"/>
    <property type="project" value="UniProtKB-KW"/>
</dbReference>
<sequence>MQENTTQIRVYRYRLYPTKPQEVAMFETLRLTRTLYNAGLEQRREAYRKHGKTLSAYDQQRELTALKAECPEFSGVYSHVLQDVFDRLDKAYKAFFSRVKKGAKRAGFPRFKPAQRWDSFKFKQCWDNKKNDWTACGRPVDDGQRISIPKIGNVKIKLHRPLEGKPKSLQIVHDCGQWFAVYACEVPKAPLPATGSSVGLDLGTTWFAVTSDGEFIENPRHLGNSLKKLRVQQRTVARRKKGGNRRRKAVQQVAKTHRKVRRQRLDFQHKTARRLVNEHDVIAHENLQVGNMAQSNLARSILDAGWAGFLFQLSSKAESAGRRVIAVDPRYTSQKCHACGHTGKENRVNQATFRCVQCGHTANADHNAAKNILGRAVPSGVNGSGVSHAVA</sequence>
<feature type="domain" description="Transposase putative helix-turn-helix" evidence="10">
    <location>
        <begin position="9"/>
        <end position="52"/>
    </location>
</feature>
<evidence type="ECO:0000256" key="6">
    <source>
        <dbReference type="ARBA" id="ARBA00023125"/>
    </source>
</evidence>
<dbReference type="Pfam" id="PF12323">
    <property type="entry name" value="HTH_OrfB_IS605"/>
    <property type="match status" value="1"/>
</dbReference>